<keyword evidence="2" id="KW-0808">Transferase</keyword>
<protein>
    <submittedName>
        <fullName evidence="2">S-adenosyl-L-methionine-dependent methyltransferase</fullName>
    </submittedName>
</protein>
<dbReference type="AlphaFoldDB" id="A0A5N7BGN9"/>
<dbReference type="InterPro" id="IPR025714">
    <property type="entry name" value="Methyltranfer_dom"/>
</dbReference>
<evidence type="ECO:0000313" key="3">
    <source>
        <dbReference type="Proteomes" id="UP000326198"/>
    </source>
</evidence>
<dbReference type="GO" id="GO:0008168">
    <property type="term" value="F:methyltransferase activity"/>
    <property type="evidence" value="ECO:0007669"/>
    <property type="project" value="UniProtKB-KW"/>
</dbReference>
<dbReference type="CDD" id="cd02440">
    <property type="entry name" value="AdoMet_MTases"/>
    <property type="match status" value="1"/>
</dbReference>
<dbReference type="SUPFAM" id="SSF53335">
    <property type="entry name" value="S-adenosyl-L-methionine-dependent methyltransferases"/>
    <property type="match status" value="1"/>
</dbReference>
<evidence type="ECO:0000259" key="1">
    <source>
        <dbReference type="Pfam" id="PF13847"/>
    </source>
</evidence>
<organism evidence="2 3">
    <name type="scientific">Aspergillus bertholletiae</name>
    <dbReference type="NCBI Taxonomy" id="1226010"/>
    <lineage>
        <taxon>Eukaryota</taxon>
        <taxon>Fungi</taxon>
        <taxon>Dikarya</taxon>
        <taxon>Ascomycota</taxon>
        <taxon>Pezizomycotina</taxon>
        <taxon>Eurotiomycetes</taxon>
        <taxon>Eurotiomycetidae</taxon>
        <taxon>Eurotiales</taxon>
        <taxon>Aspergillaceae</taxon>
        <taxon>Aspergillus</taxon>
        <taxon>Aspergillus subgen. Circumdati</taxon>
    </lineage>
</organism>
<dbReference type="GO" id="GO:0032259">
    <property type="term" value="P:methylation"/>
    <property type="evidence" value="ECO:0007669"/>
    <property type="project" value="UniProtKB-KW"/>
</dbReference>
<sequence>METFLSSFLHDPTSDLKSRFYIPRFTHRLRIAQAWGISTGERILDIGCGQGESCIVLAHLVGPTGHITGIDPAQPEYGSPFTVRQSHTYAKRSALGPSLTFRRADTPSFLRGLDRPAREVFDAVTLFHSLWYFPDYQAVVDLFRAVRDADIPRVYLAEYSFTPSLESQRAHALAAEAQTLFYRVRKPRAPGDLEQNVRGGLDQAAILEAAQMAGFVVAGRGVITPDQTMLEGHFEVQYVTGKKFTQRVQEEGLAEMQEREILDSVTRTREAKEELTLTGDSTGRTLDTWWAVLEVGER</sequence>
<keyword evidence="2" id="KW-0489">Methyltransferase</keyword>
<reference evidence="2 3" key="1">
    <citation type="submission" date="2019-04" db="EMBL/GenBank/DDBJ databases">
        <title>Friends and foes A comparative genomics studyof 23 Aspergillus species from section Flavi.</title>
        <authorList>
            <consortium name="DOE Joint Genome Institute"/>
            <person name="Kjaerbolling I."/>
            <person name="Vesth T."/>
            <person name="Frisvad J.C."/>
            <person name="Nybo J.L."/>
            <person name="Theobald S."/>
            <person name="Kildgaard S."/>
            <person name="Isbrandt T."/>
            <person name="Kuo A."/>
            <person name="Sato A."/>
            <person name="Lyhne E.K."/>
            <person name="Kogle M.E."/>
            <person name="Wiebenga A."/>
            <person name="Kun R.S."/>
            <person name="Lubbers R.J."/>
            <person name="Makela M.R."/>
            <person name="Barry K."/>
            <person name="Chovatia M."/>
            <person name="Clum A."/>
            <person name="Daum C."/>
            <person name="Haridas S."/>
            <person name="He G."/>
            <person name="LaButti K."/>
            <person name="Lipzen A."/>
            <person name="Mondo S."/>
            <person name="Riley R."/>
            <person name="Salamov A."/>
            <person name="Simmons B.A."/>
            <person name="Magnuson J.K."/>
            <person name="Henrissat B."/>
            <person name="Mortensen U.H."/>
            <person name="Larsen T.O."/>
            <person name="Devries R.P."/>
            <person name="Grigoriev I.V."/>
            <person name="Machida M."/>
            <person name="Baker S.E."/>
            <person name="Andersen M.R."/>
        </authorList>
    </citation>
    <scope>NUCLEOTIDE SEQUENCE [LARGE SCALE GENOMIC DNA]</scope>
    <source>
        <strain evidence="2 3">IBT 29228</strain>
    </source>
</reference>
<dbReference type="EMBL" id="ML736176">
    <property type="protein sequence ID" value="KAE8380878.1"/>
    <property type="molecule type" value="Genomic_DNA"/>
</dbReference>
<dbReference type="InterPro" id="IPR029063">
    <property type="entry name" value="SAM-dependent_MTases_sf"/>
</dbReference>
<proteinExistence type="predicted"/>
<accession>A0A5N7BGN9</accession>
<name>A0A5N7BGN9_9EURO</name>
<dbReference type="Pfam" id="PF13847">
    <property type="entry name" value="Methyltransf_31"/>
    <property type="match status" value="1"/>
</dbReference>
<evidence type="ECO:0000313" key="2">
    <source>
        <dbReference type="EMBL" id="KAE8380878.1"/>
    </source>
</evidence>
<dbReference type="OrthoDB" id="8300214at2759"/>
<dbReference type="Proteomes" id="UP000326198">
    <property type="component" value="Unassembled WGS sequence"/>
</dbReference>
<keyword evidence="3" id="KW-1185">Reference proteome</keyword>
<dbReference type="Gene3D" id="3.40.50.150">
    <property type="entry name" value="Vaccinia Virus protein VP39"/>
    <property type="match status" value="1"/>
</dbReference>
<gene>
    <name evidence="2" type="ORF">BDV26DRAFT_114825</name>
</gene>
<feature type="domain" description="Methyltransferase" evidence="1">
    <location>
        <begin position="38"/>
        <end position="140"/>
    </location>
</feature>